<keyword evidence="8" id="KW-0479">Metal-binding</keyword>
<feature type="domain" description="BRCT" evidence="17">
    <location>
        <begin position="143"/>
        <end position="234"/>
    </location>
</feature>
<dbReference type="GeneID" id="27342884"/>
<organism evidence="18 19">
    <name type="scientific">Cladophialophora immunda</name>
    <dbReference type="NCBI Taxonomy" id="569365"/>
    <lineage>
        <taxon>Eukaryota</taxon>
        <taxon>Fungi</taxon>
        <taxon>Dikarya</taxon>
        <taxon>Ascomycota</taxon>
        <taxon>Pezizomycotina</taxon>
        <taxon>Eurotiomycetes</taxon>
        <taxon>Chaetothyriomycetidae</taxon>
        <taxon>Chaetothyriales</taxon>
        <taxon>Herpotrichiellaceae</taxon>
        <taxon>Cladophialophora</taxon>
    </lineage>
</organism>
<keyword evidence="11 15" id="KW-0234">DNA repair</keyword>
<dbReference type="HOGENOM" id="CLU_008698_3_0_1"/>
<evidence type="ECO:0000313" key="18">
    <source>
        <dbReference type="EMBL" id="KIW32120.1"/>
    </source>
</evidence>
<dbReference type="InterPro" id="IPR002008">
    <property type="entry name" value="DNA_pol_X_beta-like"/>
</dbReference>
<comment type="cofactor">
    <cofactor evidence="1">
        <name>Mn(2+)</name>
        <dbReference type="ChEBI" id="CHEBI:29035"/>
    </cofactor>
</comment>
<sequence length="700" mass="79241">MLSSEEKKEKDQFFKDLYHLDSLDDGESEAGPILLGQPPKRSPPEHSARTPKIDPSMKMIDMDRRQEKRKLSQTAPQPEPKSELQPPRPRASSSAPIPTKKKKPPRAKRNVTDLSNIEARMNGSGLPRLKPLPKRVKMGSIPPDRQIFKGLVFFFVPNNDDDPGTRIRIHQSIQYGARWAHEFFEEVTHIIVTQDDLDMIGAAKSFPSKQIPVGPVFLRQRWLFECWRSGFLVETHWNRFQVTGSDTMTETSHRLVPHAIDNRAISHSSGVDRSLPTANEARFSNNLQGRPRSKVKDLKPKPSEKIDEDALEIAIRDVQNGAGQQLIIDSDEESGSDDGPESRLPTDNENAPKKVGTFLCMESHDERTRIENPNAETMEKLQEMATSYDQTGDQWRTRAFRQAIGKLRRQDQMIRTSHQARAVGIGESIAAQIEEIVSTGKYRRLEYAQNDPRNQIIKLFMGVYGAGETTAKTWIAQGYRSLEDVYQKAELTANQRVGIEHYSDFQQRIPRSEVEQHAAIVKKALKAADPNFQLIIGGSYRRGSKDSGDIDCIIFMPEAGIGHIRTLMLDTVIPGLMAQGFLKVALAGGHSSSDDSSKWHGASALPGCNVWRRIDFLFVPWTELGAALIYFTGNDLFNRSIRFLAGRKQMRLNQHGLFKDVMRGRGRQRVNDGTLLEGHDERRIFEILEVPYRPPEERNV</sequence>
<dbReference type="Gene3D" id="3.30.210.10">
    <property type="entry name" value="DNA polymerase, thumb domain"/>
    <property type="match status" value="1"/>
</dbReference>
<dbReference type="InterPro" id="IPR036420">
    <property type="entry name" value="BRCT_dom_sf"/>
</dbReference>
<dbReference type="Gene3D" id="1.10.150.110">
    <property type="entry name" value="DNA polymerase beta, N-terminal domain-like"/>
    <property type="match status" value="1"/>
</dbReference>
<feature type="compositionally biased region" description="Basic residues" evidence="16">
    <location>
        <begin position="99"/>
        <end position="109"/>
    </location>
</feature>
<dbReference type="PRINTS" id="PR00870">
    <property type="entry name" value="DNAPOLXBETA"/>
</dbReference>
<dbReference type="GO" id="GO:0003677">
    <property type="term" value="F:DNA binding"/>
    <property type="evidence" value="ECO:0007669"/>
    <property type="project" value="UniProtKB-UniRule"/>
</dbReference>
<dbReference type="InterPro" id="IPR018944">
    <property type="entry name" value="DNA_pol_lambd_fingers_domain"/>
</dbReference>
<feature type="compositionally biased region" description="Basic and acidic residues" evidence="16">
    <location>
        <begin position="42"/>
        <end position="52"/>
    </location>
</feature>
<dbReference type="SUPFAM" id="SSF81585">
    <property type="entry name" value="PsbU/PolX domain-like"/>
    <property type="match status" value="1"/>
</dbReference>
<dbReference type="InterPro" id="IPR037160">
    <property type="entry name" value="DNA_Pol_thumb_sf"/>
</dbReference>
<keyword evidence="7" id="KW-0235">DNA replication</keyword>
<dbReference type="Gene3D" id="3.30.460.10">
    <property type="entry name" value="Beta Polymerase, domain 2"/>
    <property type="match status" value="1"/>
</dbReference>
<keyword evidence="6 15" id="KW-0548">Nucleotidyltransferase</keyword>
<keyword evidence="5 15" id="KW-0808">Transferase</keyword>
<evidence type="ECO:0000256" key="12">
    <source>
        <dbReference type="ARBA" id="ARBA00023239"/>
    </source>
</evidence>
<comment type="similarity">
    <text evidence="3 15">Belongs to the DNA polymerase type-X family.</text>
</comment>
<keyword evidence="9 15" id="KW-0227">DNA damage</keyword>
<dbReference type="Gene3D" id="3.40.50.10190">
    <property type="entry name" value="BRCT domain"/>
    <property type="match status" value="1"/>
</dbReference>
<feature type="compositionally biased region" description="Basic and acidic residues" evidence="16">
    <location>
        <begin position="60"/>
        <end position="70"/>
    </location>
</feature>
<dbReference type="PANTHER" id="PTHR11276">
    <property type="entry name" value="DNA POLYMERASE TYPE-X FAMILY MEMBER"/>
    <property type="match status" value="1"/>
</dbReference>
<dbReference type="SUPFAM" id="SSF81301">
    <property type="entry name" value="Nucleotidyltransferase"/>
    <property type="match status" value="1"/>
</dbReference>
<feature type="compositionally biased region" description="Basic and acidic residues" evidence="16">
    <location>
        <begin position="340"/>
        <end position="352"/>
    </location>
</feature>
<dbReference type="InterPro" id="IPR029398">
    <property type="entry name" value="PolB_thumb"/>
</dbReference>
<evidence type="ECO:0000259" key="17">
    <source>
        <dbReference type="PROSITE" id="PS50172"/>
    </source>
</evidence>
<gene>
    <name evidence="18" type="ORF">PV07_03690</name>
</gene>
<dbReference type="VEuPathDB" id="FungiDB:PV07_03690"/>
<dbReference type="PROSITE" id="PS50172">
    <property type="entry name" value="BRCT"/>
    <property type="match status" value="1"/>
</dbReference>
<evidence type="ECO:0000256" key="7">
    <source>
        <dbReference type="ARBA" id="ARBA00022705"/>
    </source>
</evidence>
<dbReference type="SMART" id="SM00483">
    <property type="entry name" value="POLXc"/>
    <property type="match status" value="1"/>
</dbReference>
<evidence type="ECO:0000256" key="8">
    <source>
        <dbReference type="ARBA" id="ARBA00022723"/>
    </source>
</evidence>
<dbReference type="EC" id="2.7.7.7" evidence="15"/>
<dbReference type="InterPro" id="IPR043519">
    <property type="entry name" value="NT_sf"/>
</dbReference>
<evidence type="ECO:0000256" key="9">
    <source>
        <dbReference type="ARBA" id="ARBA00022763"/>
    </source>
</evidence>
<accession>A0A0D2CQ91</accession>
<evidence type="ECO:0000256" key="4">
    <source>
        <dbReference type="ARBA" id="ARBA00022634"/>
    </source>
</evidence>
<keyword evidence="13 15" id="KW-0539">Nucleus</keyword>
<evidence type="ECO:0000256" key="13">
    <source>
        <dbReference type="ARBA" id="ARBA00023242"/>
    </source>
</evidence>
<name>A0A0D2CQ91_9EURO</name>
<dbReference type="InterPro" id="IPR001357">
    <property type="entry name" value="BRCT_dom"/>
</dbReference>
<dbReference type="Proteomes" id="UP000054466">
    <property type="component" value="Unassembled WGS sequence"/>
</dbReference>
<dbReference type="Pfam" id="PF14792">
    <property type="entry name" value="DNA_pol_B_palm"/>
    <property type="match status" value="1"/>
</dbReference>
<feature type="region of interest" description="Disordered" evidence="16">
    <location>
        <begin position="267"/>
        <end position="306"/>
    </location>
</feature>
<evidence type="ECO:0000256" key="15">
    <source>
        <dbReference type="RuleBase" id="RU366014"/>
    </source>
</evidence>
<evidence type="ECO:0000256" key="16">
    <source>
        <dbReference type="SAM" id="MobiDB-lite"/>
    </source>
</evidence>
<dbReference type="Pfam" id="PF14716">
    <property type="entry name" value="HHH_8"/>
    <property type="match status" value="1"/>
</dbReference>
<dbReference type="InterPro" id="IPR022312">
    <property type="entry name" value="DNA_pol_X"/>
</dbReference>
<feature type="region of interest" description="Disordered" evidence="16">
    <location>
        <begin position="22"/>
        <end position="111"/>
    </location>
</feature>
<dbReference type="STRING" id="569365.A0A0D2CQ91"/>
<evidence type="ECO:0000256" key="6">
    <source>
        <dbReference type="ARBA" id="ARBA00022695"/>
    </source>
</evidence>
<dbReference type="SUPFAM" id="SSF52113">
    <property type="entry name" value="BRCT domain"/>
    <property type="match status" value="1"/>
</dbReference>
<evidence type="ECO:0000256" key="10">
    <source>
        <dbReference type="ARBA" id="ARBA00022932"/>
    </source>
</evidence>
<dbReference type="GO" id="GO:0046872">
    <property type="term" value="F:metal ion binding"/>
    <property type="evidence" value="ECO:0007669"/>
    <property type="project" value="UniProtKB-UniRule"/>
</dbReference>
<dbReference type="GO" id="GO:0005634">
    <property type="term" value="C:nucleus"/>
    <property type="evidence" value="ECO:0007669"/>
    <property type="project" value="UniProtKB-SubCell"/>
</dbReference>
<dbReference type="SUPFAM" id="SSF47802">
    <property type="entry name" value="DNA polymerase beta, N-terminal domain-like"/>
    <property type="match status" value="1"/>
</dbReference>
<dbReference type="PRINTS" id="PR00869">
    <property type="entry name" value="DNAPOLX"/>
</dbReference>
<comment type="function">
    <text evidence="15">DNA polymerase that functions in several pathways of DNA repair. Involved in base excision repair (BER) responsible for repair of lesions that give rise to abasic (AP) sites in DNA. Also contributes to DNA double-strand break repair by non-homologous end joining and homologous recombination. Has both template-dependent and template-independent (terminal transferase) DNA polymerase activities. Has also a 5'-deoxyribose-5-phosphate lyase (dRP lyase) activity.</text>
</comment>
<dbReference type="GO" id="GO:0006303">
    <property type="term" value="P:double-strand break repair via nonhomologous end joining"/>
    <property type="evidence" value="ECO:0007669"/>
    <property type="project" value="TreeGrafter"/>
</dbReference>
<keyword evidence="10 15" id="KW-0239">DNA-directed DNA polymerase</keyword>
<protein>
    <recommendedName>
        <fullName evidence="15">DNA polymerase</fullName>
        <ecNumber evidence="15">2.7.7.7</ecNumber>
    </recommendedName>
</protein>
<evidence type="ECO:0000313" key="19">
    <source>
        <dbReference type="Proteomes" id="UP000054466"/>
    </source>
</evidence>
<dbReference type="Pfam" id="PF10391">
    <property type="entry name" value="DNA_pol_lambd_f"/>
    <property type="match status" value="1"/>
</dbReference>
<comment type="catalytic activity">
    <reaction evidence="14 15">
        <text>DNA(n) + a 2'-deoxyribonucleoside 5'-triphosphate = DNA(n+1) + diphosphate</text>
        <dbReference type="Rhea" id="RHEA:22508"/>
        <dbReference type="Rhea" id="RHEA-COMP:17339"/>
        <dbReference type="Rhea" id="RHEA-COMP:17340"/>
        <dbReference type="ChEBI" id="CHEBI:33019"/>
        <dbReference type="ChEBI" id="CHEBI:61560"/>
        <dbReference type="ChEBI" id="CHEBI:173112"/>
        <dbReference type="EC" id="2.7.7.7"/>
    </reaction>
</comment>
<dbReference type="AlphaFoldDB" id="A0A0D2CQ91"/>
<dbReference type="Gene3D" id="1.10.150.20">
    <property type="entry name" value="5' to 3' exonuclease, C-terminal subdomain"/>
    <property type="match status" value="1"/>
</dbReference>
<feature type="region of interest" description="Disordered" evidence="16">
    <location>
        <begin position="327"/>
        <end position="353"/>
    </location>
</feature>
<dbReference type="InterPro" id="IPR027421">
    <property type="entry name" value="DNA_pol_lamdba_lyase_dom_sf"/>
</dbReference>
<evidence type="ECO:0000256" key="1">
    <source>
        <dbReference type="ARBA" id="ARBA00001936"/>
    </source>
</evidence>
<dbReference type="PANTHER" id="PTHR11276:SF28">
    <property type="entry name" value="DNA POLYMERASE LAMBDA"/>
    <property type="match status" value="1"/>
</dbReference>
<proteinExistence type="inferred from homology"/>
<dbReference type="FunFam" id="1.10.150.20:FF:000010">
    <property type="entry name" value="DNA polymerase lambda"/>
    <property type="match status" value="1"/>
</dbReference>
<evidence type="ECO:0000256" key="11">
    <source>
        <dbReference type="ARBA" id="ARBA00023204"/>
    </source>
</evidence>
<reference evidence="18 19" key="1">
    <citation type="submission" date="2015-01" db="EMBL/GenBank/DDBJ databases">
        <title>The Genome Sequence of Cladophialophora immunda CBS83496.</title>
        <authorList>
            <consortium name="The Broad Institute Genomics Platform"/>
            <person name="Cuomo C."/>
            <person name="de Hoog S."/>
            <person name="Gorbushina A."/>
            <person name="Stielow B."/>
            <person name="Teixiera M."/>
            <person name="Abouelleil A."/>
            <person name="Chapman S.B."/>
            <person name="Priest M."/>
            <person name="Young S.K."/>
            <person name="Wortman J."/>
            <person name="Nusbaum C."/>
            <person name="Birren B."/>
        </authorList>
    </citation>
    <scope>NUCLEOTIDE SEQUENCE [LARGE SCALE GENOMIC DNA]</scope>
    <source>
        <strain evidence="18 19">CBS 83496</strain>
    </source>
</reference>
<evidence type="ECO:0000256" key="3">
    <source>
        <dbReference type="ARBA" id="ARBA00008323"/>
    </source>
</evidence>
<dbReference type="FunFam" id="1.10.150.110:FF:000005">
    <property type="entry name" value="DNA polymerase POL4"/>
    <property type="match status" value="1"/>
</dbReference>
<evidence type="ECO:0000256" key="14">
    <source>
        <dbReference type="ARBA" id="ARBA00049244"/>
    </source>
</evidence>
<keyword evidence="12" id="KW-0456">Lyase</keyword>
<feature type="compositionally biased region" description="Acidic residues" evidence="16">
    <location>
        <begin position="329"/>
        <end position="339"/>
    </location>
</feature>
<comment type="subcellular location">
    <subcellularLocation>
        <location evidence="2 15">Nucleus</location>
    </subcellularLocation>
</comment>
<dbReference type="InterPro" id="IPR010996">
    <property type="entry name" value="HHH_MUS81"/>
</dbReference>
<dbReference type="GO" id="GO:0003887">
    <property type="term" value="F:DNA-directed DNA polymerase activity"/>
    <property type="evidence" value="ECO:0007669"/>
    <property type="project" value="UniProtKB-UniRule"/>
</dbReference>
<dbReference type="OrthoDB" id="205514at2759"/>
<dbReference type="RefSeq" id="XP_016252336.1">
    <property type="nucleotide sequence ID" value="XM_016390434.1"/>
</dbReference>
<evidence type="ECO:0000256" key="5">
    <source>
        <dbReference type="ARBA" id="ARBA00022679"/>
    </source>
</evidence>
<evidence type="ECO:0000256" key="2">
    <source>
        <dbReference type="ARBA" id="ARBA00004123"/>
    </source>
</evidence>
<dbReference type="EMBL" id="KN847041">
    <property type="protein sequence ID" value="KIW32120.1"/>
    <property type="molecule type" value="Genomic_DNA"/>
</dbReference>
<dbReference type="InterPro" id="IPR028207">
    <property type="entry name" value="DNA_pol_B_palm_palm"/>
</dbReference>
<keyword evidence="4" id="KW-0237">DNA synthesis</keyword>
<keyword evidence="19" id="KW-1185">Reference proteome</keyword>
<dbReference type="Pfam" id="PF14791">
    <property type="entry name" value="DNA_pol_B_thumb"/>
    <property type="match status" value="1"/>
</dbReference>
<dbReference type="InterPro" id="IPR002054">
    <property type="entry name" value="DNA-dir_DNA_pol_X"/>
</dbReference>
<dbReference type="CDD" id="cd00141">
    <property type="entry name" value="NT_POLXc"/>
    <property type="match status" value="1"/>
</dbReference>
<feature type="compositionally biased region" description="Basic and acidic residues" evidence="16">
    <location>
        <begin position="294"/>
        <end position="305"/>
    </location>
</feature>
<dbReference type="GO" id="GO:0016829">
    <property type="term" value="F:lyase activity"/>
    <property type="evidence" value="ECO:0007669"/>
    <property type="project" value="UniProtKB-KW"/>
</dbReference>